<dbReference type="Proteomes" id="UP001240171">
    <property type="component" value="Unassembled WGS sequence"/>
</dbReference>
<keyword evidence="12" id="KW-1185">Reference proteome</keyword>
<evidence type="ECO:0000313" key="11">
    <source>
        <dbReference type="EMBL" id="MDO7908105.1"/>
    </source>
</evidence>
<sequence>MSGLLCLGLGGILGAWSRYGLQMIIPAGNHEFPLSVMLINWIGCLFLGWFFTLTPLYWRISPPLRLGIGTGFTGAFTTFSTFSVDIVHLMDLGYGGTALLYMTASVGGGLLLSWAGVQLGMITGRQWRSPGRDKEGRV</sequence>
<comment type="activity regulation">
    <text evidence="10">Na(+) is not transported, but it plays an essential structural role and its presence is essential for fluoride channel function.</text>
</comment>
<dbReference type="EMBL" id="JAUQTB010000012">
    <property type="protein sequence ID" value="MDO7908105.1"/>
    <property type="molecule type" value="Genomic_DNA"/>
</dbReference>
<evidence type="ECO:0000256" key="5">
    <source>
        <dbReference type="ARBA" id="ARBA00023136"/>
    </source>
</evidence>
<keyword evidence="6 10" id="KW-0407">Ion channel</keyword>
<keyword evidence="10" id="KW-0813">Transport</keyword>
<proteinExistence type="inferred from homology"/>
<keyword evidence="10" id="KW-0479">Metal-binding</keyword>
<evidence type="ECO:0000313" key="12">
    <source>
        <dbReference type="Proteomes" id="UP001240171"/>
    </source>
</evidence>
<keyword evidence="4 10" id="KW-1133">Transmembrane helix</keyword>
<feature type="binding site" evidence="10">
    <location>
        <position position="74"/>
    </location>
    <ligand>
        <name>Na(+)</name>
        <dbReference type="ChEBI" id="CHEBI:29101"/>
        <note>structural</note>
    </ligand>
</feature>
<name>A0ABT9CFQ2_9BACL</name>
<organism evidence="11 12">
    <name type="scientific">Paenibacillus lacisoli</name>
    <dbReference type="NCBI Taxonomy" id="3064525"/>
    <lineage>
        <taxon>Bacteria</taxon>
        <taxon>Bacillati</taxon>
        <taxon>Bacillota</taxon>
        <taxon>Bacilli</taxon>
        <taxon>Bacillales</taxon>
        <taxon>Paenibacillaceae</taxon>
        <taxon>Paenibacillus</taxon>
    </lineage>
</organism>
<keyword evidence="3 10" id="KW-0812">Transmembrane</keyword>
<evidence type="ECO:0000256" key="8">
    <source>
        <dbReference type="ARBA" id="ARBA00035585"/>
    </source>
</evidence>
<comment type="catalytic activity">
    <reaction evidence="8">
        <text>fluoride(in) = fluoride(out)</text>
        <dbReference type="Rhea" id="RHEA:76159"/>
        <dbReference type="ChEBI" id="CHEBI:17051"/>
    </reaction>
    <physiologicalReaction direction="left-to-right" evidence="8">
        <dbReference type="Rhea" id="RHEA:76160"/>
    </physiologicalReaction>
</comment>
<feature type="transmembrane region" description="Helical" evidence="10">
    <location>
        <begin position="36"/>
        <end position="57"/>
    </location>
</feature>
<reference evidence="11 12" key="1">
    <citation type="submission" date="2023-07" db="EMBL/GenBank/DDBJ databases">
        <title>Paenibacillus sp. JX-17 nov. isolated from soil.</title>
        <authorList>
            <person name="Wan Y."/>
            <person name="Liu B."/>
        </authorList>
    </citation>
    <scope>NUCLEOTIDE SEQUENCE [LARGE SCALE GENOMIC DNA]</scope>
    <source>
        <strain evidence="11 12">JX-17</strain>
    </source>
</reference>
<protein>
    <recommendedName>
        <fullName evidence="10">Fluoride-specific ion channel FluC</fullName>
    </recommendedName>
</protein>
<keyword evidence="5 10" id="KW-0472">Membrane</keyword>
<dbReference type="HAMAP" id="MF_00454">
    <property type="entry name" value="FluC"/>
    <property type="match status" value="1"/>
</dbReference>
<comment type="subcellular location">
    <subcellularLocation>
        <location evidence="1 10">Cell membrane</location>
        <topology evidence="1 10">Multi-pass membrane protein</topology>
    </subcellularLocation>
</comment>
<accession>A0ABT9CFQ2</accession>
<evidence type="ECO:0000256" key="7">
    <source>
        <dbReference type="ARBA" id="ARBA00035120"/>
    </source>
</evidence>
<keyword evidence="10" id="KW-0915">Sodium</keyword>
<evidence type="ECO:0000256" key="9">
    <source>
        <dbReference type="ARBA" id="ARBA00049940"/>
    </source>
</evidence>
<dbReference type="PANTHER" id="PTHR28259">
    <property type="entry name" value="FLUORIDE EXPORT PROTEIN 1-RELATED"/>
    <property type="match status" value="1"/>
</dbReference>
<keyword evidence="2 10" id="KW-1003">Cell membrane</keyword>
<evidence type="ECO:0000256" key="4">
    <source>
        <dbReference type="ARBA" id="ARBA00022989"/>
    </source>
</evidence>
<dbReference type="NCBIfam" id="TIGR00494">
    <property type="entry name" value="crcB"/>
    <property type="match status" value="1"/>
</dbReference>
<feature type="transmembrane region" description="Helical" evidence="10">
    <location>
        <begin position="99"/>
        <end position="122"/>
    </location>
</feature>
<dbReference type="InterPro" id="IPR003691">
    <property type="entry name" value="FluC"/>
</dbReference>
<evidence type="ECO:0000256" key="6">
    <source>
        <dbReference type="ARBA" id="ARBA00023303"/>
    </source>
</evidence>
<feature type="binding site" evidence="10">
    <location>
        <position position="77"/>
    </location>
    <ligand>
        <name>Na(+)</name>
        <dbReference type="ChEBI" id="CHEBI:29101"/>
        <note>structural</note>
    </ligand>
</feature>
<comment type="function">
    <text evidence="9 10">Fluoride-specific ion channel. Important for reducing fluoride concentration in the cell, thus reducing its toxicity.</text>
</comment>
<gene>
    <name evidence="10 11" type="primary">crcB</name>
    <name evidence="10" type="synonym">fluC</name>
    <name evidence="11" type="ORF">Q5741_16985</name>
</gene>
<evidence type="ECO:0000256" key="2">
    <source>
        <dbReference type="ARBA" id="ARBA00022475"/>
    </source>
</evidence>
<evidence type="ECO:0000256" key="3">
    <source>
        <dbReference type="ARBA" id="ARBA00022692"/>
    </source>
</evidence>
<feature type="transmembrane region" description="Helical" evidence="10">
    <location>
        <begin position="64"/>
        <end position="87"/>
    </location>
</feature>
<dbReference type="Pfam" id="PF02537">
    <property type="entry name" value="CRCB"/>
    <property type="match status" value="1"/>
</dbReference>
<evidence type="ECO:0000256" key="1">
    <source>
        <dbReference type="ARBA" id="ARBA00004651"/>
    </source>
</evidence>
<comment type="similarity">
    <text evidence="7 10">Belongs to the fluoride channel Fluc/FEX (TC 1.A.43) family.</text>
</comment>
<dbReference type="PANTHER" id="PTHR28259:SF1">
    <property type="entry name" value="FLUORIDE EXPORT PROTEIN 1-RELATED"/>
    <property type="match status" value="1"/>
</dbReference>
<evidence type="ECO:0000256" key="10">
    <source>
        <dbReference type="HAMAP-Rule" id="MF_00454"/>
    </source>
</evidence>
<keyword evidence="10" id="KW-0406">Ion transport</keyword>
<dbReference type="RefSeq" id="WP_305025384.1">
    <property type="nucleotide sequence ID" value="NZ_JAUQTB010000012.1"/>
</dbReference>
<comment type="caution">
    <text evidence="11">The sequence shown here is derived from an EMBL/GenBank/DDBJ whole genome shotgun (WGS) entry which is preliminary data.</text>
</comment>